<evidence type="ECO:0000256" key="3">
    <source>
        <dbReference type="ARBA" id="ARBA00023141"/>
    </source>
</evidence>
<dbReference type="GO" id="GO:0004332">
    <property type="term" value="F:fructose-bisphosphate aldolase activity"/>
    <property type="evidence" value="ECO:0007669"/>
    <property type="project" value="InterPro"/>
</dbReference>
<evidence type="ECO:0000256" key="5">
    <source>
        <dbReference type="HAMAP-Rule" id="MF_00960"/>
    </source>
</evidence>
<evidence type="ECO:0000256" key="1">
    <source>
        <dbReference type="ARBA" id="ARBA00022605"/>
    </source>
</evidence>
<keyword evidence="3 5" id="KW-0057">Aromatic amino acid biosynthesis</keyword>
<dbReference type="InterPro" id="IPR002915">
    <property type="entry name" value="DeoC/FbaB/LacD_aldolase"/>
</dbReference>
<evidence type="ECO:0000256" key="2">
    <source>
        <dbReference type="ARBA" id="ARBA00022679"/>
    </source>
</evidence>
<evidence type="ECO:0000313" key="9">
    <source>
        <dbReference type="Proteomes" id="UP000001979"/>
    </source>
</evidence>
<feature type="active site" description="Proton donor" evidence="5 7">
    <location>
        <position position="167"/>
    </location>
</feature>
<feature type="binding site" evidence="5">
    <location>
        <begin position="223"/>
        <end position="224"/>
    </location>
    <ligand>
        <name>1-deoxy-D-threo-hexo-2,5-diulose 6-phosphate</name>
        <dbReference type="ChEBI" id="CHEBI:58861"/>
    </ligand>
</feature>
<gene>
    <name evidence="5" type="primary">aroA'</name>
    <name evidence="8" type="ordered locus">Mbur_2001</name>
</gene>
<dbReference type="HOGENOM" id="CLU_057069_2_0_2"/>
<dbReference type="InterPro" id="IPR041720">
    <property type="entry name" value="FbaB-like"/>
</dbReference>
<evidence type="ECO:0000313" key="8">
    <source>
        <dbReference type="EMBL" id="ABE52880.1"/>
    </source>
</evidence>
<dbReference type="PANTHER" id="PTHR47916">
    <property type="entry name" value="FRUCTOSE-BISPHOSPHATE ALDOLASE CLASS 1"/>
    <property type="match status" value="1"/>
</dbReference>
<accession>Q12UJ6</accession>
<dbReference type="PANTHER" id="PTHR47916:SF1">
    <property type="entry name" value="3-HYDROXY-5-PHOSPHONOOXYPENTANE-2,4-DIONE THIOLASE"/>
    <property type="match status" value="1"/>
</dbReference>
<dbReference type="PIRSF" id="PIRSF038992">
    <property type="entry name" value="Aldolase_Ia"/>
    <property type="match status" value="1"/>
</dbReference>
<keyword evidence="1 5" id="KW-0028">Amino-acid biosynthesis</keyword>
<evidence type="ECO:0000256" key="7">
    <source>
        <dbReference type="PIRSR" id="PIRSR038992-1"/>
    </source>
</evidence>
<feature type="active site" description="Schiff-base intermediate with substrate" evidence="5">
    <location>
        <position position="198"/>
    </location>
</feature>
<dbReference type="InterPro" id="IPR050456">
    <property type="entry name" value="DeoC/FbaB_aldolase"/>
</dbReference>
<dbReference type="KEGG" id="mbu:Mbur_2001"/>
<organism evidence="8 9">
    <name type="scientific">Methanococcoides burtonii (strain DSM 6242 / NBRC 107633 / OCM 468 / ACE-M)</name>
    <dbReference type="NCBI Taxonomy" id="259564"/>
    <lineage>
        <taxon>Archaea</taxon>
        <taxon>Methanobacteriati</taxon>
        <taxon>Methanobacteriota</taxon>
        <taxon>Stenosarchaea group</taxon>
        <taxon>Methanomicrobia</taxon>
        <taxon>Methanosarcinales</taxon>
        <taxon>Methanosarcinaceae</taxon>
        <taxon>Methanococcoides</taxon>
    </lineage>
</organism>
<dbReference type="NCBIfam" id="NF005556">
    <property type="entry name" value="PRK07226.1"/>
    <property type="match status" value="1"/>
</dbReference>
<dbReference type="InterPro" id="IPR010210">
    <property type="entry name" value="ADH_synthase"/>
</dbReference>
<feature type="active site" description="Schiff-base intermediate with dihydroxyacetone-P" evidence="7">
    <location>
        <position position="198"/>
    </location>
</feature>
<feature type="active site" description="Proton acceptor" evidence="5">
    <location>
        <position position="47"/>
    </location>
</feature>
<dbReference type="SMART" id="SM01133">
    <property type="entry name" value="DeoC"/>
    <property type="match status" value="1"/>
</dbReference>
<dbReference type="Pfam" id="PF01791">
    <property type="entry name" value="DeoC"/>
    <property type="match status" value="1"/>
</dbReference>
<dbReference type="STRING" id="259564.Mbur_2001"/>
<dbReference type="AlphaFoldDB" id="Q12UJ6"/>
<sequence>MSHSNTVTIPTDNYITKSDNMAEIGKRIRIERIMHRDSRNMVIIPMDHGMSDGPIRGVIDIADSINKVAEGGANAILMQKGMVNHGHRGYGHDVGLIVHMSASTALGPDPNDKVLVCKVEEAMKMGADAVSIHVNIGSETEAEQLKKLGSVAEQCDEWGIPLLSMMYPRGKNISNPHDPQMVAHAARVGAELGSDVIKTVYTGDVDSFKDVVNGCPVPVVIAGGPKTETDQEFLEMISGAMEAGARGVAIGRNVFQHPDPVKMTRAITQVVHHKASVEEALQTLK</sequence>
<comment type="function">
    <text evidence="5">Catalyzes a transaldol reaction between 6-deoxy-5-ketofructose 1-phosphate (DKFP) and L-aspartate semialdehyde (ASA) with an elimination of hydroxypyruvaldehyde phosphate to yield 2-amino-3,7-dideoxy-D-threo-hept-6-ulosonate (ADH). Plays a key role in an alternative pathway of the biosynthesis of 3-dehydroquinate (DHQ), which is involved in the canonical pathway for the biosynthesis of aromatic amino acids.</text>
</comment>
<dbReference type="InterPro" id="IPR013785">
    <property type="entry name" value="Aldolase_TIM"/>
</dbReference>
<dbReference type="Proteomes" id="UP000001979">
    <property type="component" value="Chromosome"/>
</dbReference>
<evidence type="ECO:0000256" key="6">
    <source>
        <dbReference type="NCBIfam" id="TIGR01949"/>
    </source>
</evidence>
<comment type="similarity">
    <text evidence="5">Belongs to the DeoC/FbaB aldolase family. ADHS subfamily.</text>
</comment>
<keyword evidence="4 5" id="KW-0704">Schiff base</keyword>
<dbReference type="EMBL" id="CP000300">
    <property type="protein sequence ID" value="ABE52880.1"/>
    <property type="molecule type" value="Genomic_DNA"/>
</dbReference>
<dbReference type="HAMAP" id="MF_00960">
    <property type="entry name" value="ADH_synthase"/>
    <property type="match status" value="1"/>
</dbReference>
<dbReference type="SMR" id="Q12UJ6"/>
<dbReference type="CDD" id="cd00958">
    <property type="entry name" value="DhnA"/>
    <property type="match status" value="1"/>
</dbReference>
<keyword evidence="9" id="KW-1185">Reference proteome</keyword>
<dbReference type="GO" id="GO:0009073">
    <property type="term" value="P:aromatic amino acid family biosynthetic process"/>
    <property type="evidence" value="ECO:0007669"/>
    <property type="project" value="UniProtKB-UniRule"/>
</dbReference>
<feature type="binding site" evidence="5">
    <location>
        <begin position="47"/>
        <end position="51"/>
    </location>
    <ligand>
        <name>1-deoxy-D-threo-hexo-2,5-diulose 6-phosphate</name>
        <dbReference type="ChEBI" id="CHEBI:58861"/>
    </ligand>
</feature>
<dbReference type="EC" id="2.2.1.10" evidence="5 6"/>
<comment type="subunit">
    <text evidence="5">Homodecamer.</text>
</comment>
<dbReference type="Gene3D" id="3.20.20.70">
    <property type="entry name" value="Aldolase class I"/>
    <property type="match status" value="1"/>
</dbReference>
<feature type="binding site" evidence="5">
    <location>
        <begin position="251"/>
        <end position="252"/>
    </location>
    <ligand>
        <name>1-deoxy-D-threo-hexo-2,5-diulose 6-phosphate</name>
        <dbReference type="ChEBI" id="CHEBI:58861"/>
    </ligand>
</feature>
<feature type="binding site" evidence="5">
    <location>
        <begin position="167"/>
        <end position="169"/>
    </location>
    <ligand>
        <name>1-deoxy-D-threo-hexo-2,5-diulose 6-phosphate</name>
        <dbReference type="ChEBI" id="CHEBI:58861"/>
    </ligand>
</feature>
<dbReference type="NCBIfam" id="TIGR01949">
    <property type="entry name" value="ADH_synth"/>
    <property type="match status" value="1"/>
</dbReference>
<dbReference type="SUPFAM" id="SSF51569">
    <property type="entry name" value="Aldolase"/>
    <property type="match status" value="1"/>
</dbReference>
<dbReference type="GO" id="GO:0016744">
    <property type="term" value="F:transketolase or transaldolase activity"/>
    <property type="evidence" value="ECO:0007669"/>
    <property type="project" value="UniProtKB-UniRule"/>
</dbReference>
<keyword evidence="2 5" id="KW-0808">Transferase</keyword>
<reference evidence="9" key="1">
    <citation type="journal article" date="2009" name="ISME J.">
        <title>The genome sequence of the psychrophilic archaeon, Methanococcoides burtonii: the role of genome evolution in cold adaptation.</title>
        <authorList>
            <person name="Allen M.A."/>
            <person name="Lauro F.M."/>
            <person name="Williams T.J."/>
            <person name="Burg D."/>
            <person name="Siddiqui K.S."/>
            <person name="De Francisci D."/>
            <person name="Chong K.W."/>
            <person name="Pilak O."/>
            <person name="Chew H.H."/>
            <person name="De Maere M.Z."/>
            <person name="Ting L."/>
            <person name="Katrib M."/>
            <person name="Ng C."/>
            <person name="Sowers K.R."/>
            <person name="Galperin M.Y."/>
            <person name="Anderson I.J."/>
            <person name="Ivanova N."/>
            <person name="Dalin E."/>
            <person name="Martinez M."/>
            <person name="Lapidus A."/>
            <person name="Hauser L."/>
            <person name="Land M."/>
            <person name="Thomas T."/>
            <person name="Cavicchioli R."/>
        </authorList>
    </citation>
    <scope>NUCLEOTIDE SEQUENCE [LARGE SCALE GENOMIC DNA]</scope>
    <source>
        <strain evidence="9">DSM 6242 / NBRC 107633 / OCM 468 / ACE-M</strain>
    </source>
</reference>
<comment type="catalytic activity">
    <reaction evidence="5">
        <text>1-deoxy-D-threo-hexo-2,5-diulose 6-phosphate + L-aspartate 4-semialdehyde = 2,3-dioxopropyl phosphate + 2-amino-2,3,7-trideoxy-D-lyxo-hept-6-ulosonate</text>
        <dbReference type="Rhea" id="RHEA:25952"/>
        <dbReference type="ChEBI" id="CHEBI:58859"/>
        <dbReference type="ChEBI" id="CHEBI:58860"/>
        <dbReference type="ChEBI" id="CHEBI:58861"/>
        <dbReference type="ChEBI" id="CHEBI:537519"/>
        <dbReference type="EC" id="2.2.1.10"/>
    </reaction>
</comment>
<proteinExistence type="inferred from homology"/>
<dbReference type="GO" id="GO:0008652">
    <property type="term" value="P:amino acid biosynthetic process"/>
    <property type="evidence" value="ECO:0007669"/>
    <property type="project" value="UniProtKB-KW"/>
</dbReference>
<protein>
    <recommendedName>
        <fullName evidence="5 6">2-amino-3,7-dideoxy-D-threo-hept-6-ulosonate synthase</fullName>
        <shortName evidence="5">ADH synthase</shortName>
        <shortName evidence="5">ADHS</shortName>
        <shortName evidence="5">ADTH synthase</shortName>
        <ecNumber evidence="5 6">2.2.1.10</ecNumber>
    </recommendedName>
</protein>
<evidence type="ECO:0000256" key="4">
    <source>
        <dbReference type="ARBA" id="ARBA00023270"/>
    </source>
</evidence>
<dbReference type="GO" id="GO:0016836">
    <property type="term" value="F:hydro-lyase activity"/>
    <property type="evidence" value="ECO:0007669"/>
    <property type="project" value="InterPro"/>
</dbReference>
<name>Q12UJ6_METBU</name>